<evidence type="ECO:0000256" key="2">
    <source>
        <dbReference type="ARBA" id="ARBA00008467"/>
    </source>
</evidence>
<keyword evidence="3 4" id="KW-0808">Transferase</keyword>
<dbReference type="Pfam" id="PF00109">
    <property type="entry name" value="ketoacyl-synt"/>
    <property type="match status" value="1"/>
</dbReference>
<gene>
    <name evidence="6" type="ORF">EDC44_11350</name>
</gene>
<dbReference type="AlphaFoldDB" id="A0A4R2T274"/>
<proteinExistence type="inferred from homology"/>
<dbReference type="InterPro" id="IPR014030">
    <property type="entry name" value="Ketoacyl_synth_N"/>
</dbReference>
<dbReference type="PANTHER" id="PTHR11712">
    <property type="entry name" value="POLYKETIDE SYNTHASE-RELATED"/>
    <property type="match status" value="1"/>
</dbReference>
<dbReference type="GO" id="GO:0004315">
    <property type="term" value="F:3-oxoacyl-[acyl-carrier-protein] synthase activity"/>
    <property type="evidence" value="ECO:0007669"/>
    <property type="project" value="InterPro"/>
</dbReference>
<dbReference type="EMBL" id="SLYB01000013">
    <property type="protein sequence ID" value="TCP94904.1"/>
    <property type="molecule type" value="Genomic_DNA"/>
</dbReference>
<comment type="caution">
    <text evidence="6">The sequence shown here is derived from an EMBL/GenBank/DDBJ whole genome shotgun (WGS) entry which is preliminary data.</text>
</comment>
<dbReference type="GO" id="GO:0005829">
    <property type="term" value="C:cytosol"/>
    <property type="evidence" value="ECO:0007669"/>
    <property type="project" value="TreeGrafter"/>
</dbReference>
<dbReference type="UniPathway" id="UPA00094"/>
<accession>A0A4R2T274</accession>
<dbReference type="InterPro" id="IPR014031">
    <property type="entry name" value="Ketoacyl_synth_C"/>
</dbReference>
<feature type="domain" description="Ketosynthase family 3 (KS3)" evidence="5">
    <location>
        <begin position="1"/>
        <end position="394"/>
    </location>
</feature>
<keyword evidence="7" id="KW-1185">Reference proteome</keyword>
<dbReference type="SMART" id="SM00825">
    <property type="entry name" value="PKS_KS"/>
    <property type="match status" value="1"/>
</dbReference>
<evidence type="ECO:0000259" key="5">
    <source>
        <dbReference type="PROSITE" id="PS52004"/>
    </source>
</evidence>
<dbReference type="OrthoDB" id="9808669at2"/>
<dbReference type="InterPro" id="IPR020841">
    <property type="entry name" value="PKS_Beta-ketoAc_synthase_dom"/>
</dbReference>
<evidence type="ECO:0000256" key="3">
    <source>
        <dbReference type="ARBA" id="ARBA00022679"/>
    </source>
</evidence>
<name>A0A4R2T274_9PAST</name>
<dbReference type="Gene3D" id="3.40.47.10">
    <property type="match status" value="1"/>
</dbReference>
<organism evidence="6 7">
    <name type="scientific">Cricetibacter osteomyelitidis</name>
    <dbReference type="NCBI Taxonomy" id="1521931"/>
    <lineage>
        <taxon>Bacteria</taxon>
        <taxon>Pseudomonadati</taxon>
        <taxon>Pseudomonadota</taxon>
        <taxon>Gammaproteobacteria</taxon>
        <taxon>Pasteurellales</taxon>
        <taxon>Pasteurellaceae</taxon>
        <taxon>Cricetibacter</taxon>
    </lineage>
</organism>
<dbReference type="InterPro" id="IPR000794">
    <property type="entry name" value="Beta-ketoacyl_synthase"/>
</dbReference>
<dbReference type="PROSITE" id="PS52004">
    <property type="entry name" value="KS3_2"/>
    <property type="match status" value="1"/>
</dbReference>
<dbReference type="Proteomes" id="UP000295763">
    <property type="component" value="Unassembled WGS sequence"/>
</dbReference>
<dbReference type="RefSeq" id="WP_131976996.1">
    <property type="nucleotide sequence ID" value="NZ_SLYB01000013.1"/>
</dbReference>
<dbReference type="Pfam" id="PF02801">
    <property type="entry name" value="Ketoacyl-synt_C"/>
    <property type="match status" value="1"/>
</dbReference>
<dbReference type="PANTHER" id="PTHR11712:SF320">
    <property type="entry name" value="BETA-KETOACYL SYNTHASE"/>
    <property type="match status" value="1"/>
</dbReference>
<reference evidence="6 7" key="1">
    <citation type="submission" date="2019-03" db="EMBL/GenBank/DDBJ databases">
        <title>Genomic Encyclopedia of Type Strains, Phase IV (KMG-IV): sequencing the most valuable type-strain genomes for metagenomic binning, comparative biology and taxonomic classification.</title>
        <authorList>
            <person name="Goeker M."/>
        </authorList>
    </citation>
    <scope>NUCLEOTIDE SEQUENCE [LARGE SCALE GENOMIC DNA]</scope>
    <source>
        <strain evidence="6 7">DSM 28404</strain>
    </source>
</reference>
<evidence type="ECO:0000313" key="6">
    <source>
        <dbReference type="EMBL" id="TCP94904.1"/>
    </source>
</evidence>
<dbReference type="PROSITE" id="PS00606">
    <property type="entry name" value="KS3_1"/>
    <property type="match status" value="1"/>
</dbReference>
<comment type="similarity">
    <text evidence="2 4">Belongs to the thiolase-like superfamily. Beta-ketoacyl-ACP synthases family.</text>
</comment>
<dbReference type="InterPro" id="IPR018201">
    <property type="entry name" value="Ketoacyl_synth_AS"/>
</dbReference>
<dbReference type="SUPFAM" id="SSF53901">
    <property type="entry name" value="Thiolase-like"/>
    <property type="match status" value="1"/>
</dbReference>
<dbReference type="CDD" id="cd00834">
    <property type="entry name" value="KAS_I_II"/>
    <property type="match status" value="1"/>
</dbReference>
<sequence length="400" mass="42920">MIYLQQPSLVSAMGDSLKANIDFLLSNQPHPLQQSQKWIENRSIFVGNTPNLQDLPENTAEIYRTRNNQLLWTAVLQLDAQIRQAIKKYGKDRIAVIIGTTNTGNEENVPAFQQHATQQNWQNSNYCHEFQLLSSPADFIAVHYGLTGPSYSISTACTSGARAIISAERLLKADLCDVVICGGVDSLAQLAINGFHTLEALSQSVANPFSANRDGINIGEGAAVFLATREPNGLPLLGYGSSSDAYHMSAPIPDGSGAISAISTALSSAGIAEEQIGWVNLHGTGTVHNDAMESTAMAHCFPQGVPCTGTKALTGHTLGAAGAVEAAILWGIISREFNPEGKLPKQHWDNQPDTNLPAIQLTDEHSRWAENRPRIGLSSSFAFGGNNVILVIGETECSYP</sequence>
<dbReference type="InterPro" id="IPR016039">
    <property type="entry name" value="Thiolase-like"/>
</dbReference>
<dbReference type="NCBIfam" id="NF006618">
    <property type="entry name" value="PRK09185.1"/>
    <property type="match status" value="1"/>
</dbReference>
<evidence type="ECO:0000256" key="1">
    <source>
        <dbReference type="ARBA" id="ARBA00005194"/>
    </source>
</evidence>
<protein>
    <submittedName>
        <fullName evidence="6">3-oxoacyl-[acyl-carrier-protein] synthase-1</fullName>
    </submittedName>
</protein>
<evidence type="ECO:0000313" key="7">
    <source>
        <dbReference type="Proteomes" id="UP000295763"/>
    </source>
</evidence>
<comment type="pathway">
    <text evidence="1">Lipid metabolism; fatty acid biosynthesis.</text>
</comment>
<dbReference type="GO" id="GO:0006633">
    <property type="term" value="P:fatty acid biosynthetic process"/>
    <property type="evidence" value="ECO:0007669"/>
    <property type="project" value="UniProtKB-UniPathway"/>
</dbReference>
<evidence type="ECO:0000256" key="4">
    <source>
        <dbReference type="RuleBase" id="RU003694"/>
    </source>
</evidence>